<dbReference type="PANTHER" id="PTHR43827">
    <property type="entry name" value="2,5-DIKETO-D-GLUCONIC ACID REDUCTASE"/>
    <property type="match status" value="1"/>
</dbReference>
<keyword evidence="9" id="KW-1185">Reference proteome</keyword>
<dbReference type="KEGG" id="pti:PHATRDRAFT_30823"/>
<dbReference type="GeneID" id="7198739"/>
<reference evidence="8 9" key="1">
    <citation type="journal article" date="2008" name="Nature">
        <title>The Phaeodactylum genome reveals the evolutionary history of diatom genomes.</title>
        <authorList>
            <person name="Bowler C."/>
            <person name="Allen A.E."/>
            <person name="Badger J.H."/>
            <person name="Grimwood J."/>
            <person name="Jabbari K."/>
            <person name="Kuo A."/>
            <person name="Maheswari U."/>
            <person name="Martens C."/>
            <person name="Maumus F."/>
            <person name="Otillar R.P."/>
            <person name="Rayko E."/>
            <person name="Salamov A."/>
            <person name="Vandepoele K."/>
            <person name="Beszteri B."/>
            <person name="Gruber A."/>
            <person name="Heijde M."/>
            <person name="Katinka M."/>
            <person name="Mock T."/>
            <person name="Valentin K."/>
            <person name="Verret F."/>
            <person name="Berges J.A."/>
            <person name="Brownlee C."/>
            <person name="Cadoret J.P."/>
            <person name="Chiovitti A."/>
            <person name="Choi C.J."/>
            <person name="Coesel S."/>
            <person name="De Martino A."/>
            <person name="Detter J.C."/>
            <person name="Durkin C."/>
            <person name="Falciatore A."/>
            <person name="Fournet J."/>
            <person name="Haruta M."/>
            <person name="Huysman M.J."/>
            <person name="Jenkins B.D."/>
            <person name="Jiroutova K."/>
            <person name="Jorgensen R.E."/>
            <person name="Joubert Y."/>
            <person name="Kaplan A."/>
            <person name="Kroger N."/>
            <person name="Kroth P.G."/>
            <person name="La Roche J."/>
            <person name="Lindquist E."/>
            <person name="Lommer M."/>
            <person name="Martin-Jezequel V."/>
            <person name="Lopez P.J."/>
            <person name="Lucas S."/>
            <person name="Mangogna M."/>
            <person name="McGinnis K."/>
            <person name="Medlin L.K."/>
            <person name="Montsant A."/>
            <person name="Oudot-Le Secq M.P."/>
            <person name="Napoli C."/>
            <person name="Obornik M."/>
            <person name="Parker M.S."/>
            <person name="Petit J.L."/>
            <person name="Porcel B.M."/>
            <person name="Poulsen N."/>
            <person name="Robison M."/>
            <person name="Rychlewski L."/>
            <person name="Rynearson T.A."/>
            <person name="Schmutz J."/>
            <person name="Shapiro H."/>
            <person name="Siaut M."/>
            <person name="Stanley M."/>
            <person name="Sussman M.R."/>
            <person name="Taylor A.R."/>
            <person name="Vardi A."/>
            <person name="von Dassow P."/>
            <person name="Vyverman W."/>
            <person name="Willis A."/>
            <person name="Wyrwicz L.S."/>
            <person name="Rokhsar D.S."/>
            <person name="Weissenbach J."/>
            <person name="Armbrust E.V."/>
            <person name="Green B.R."/>
            <person name="Van de Peer Y."/>
            <person name="Grigoriev I.V."/>
        </authorList>
    </citation>
    <scope>NUCLEOTIDE SEQUENCE [LARGE SCALE GENOMIC DNA]</scope>
    <source>
        <strain evidence="8 9">CCAP 1055/1</strain>
    </source>
</reference>
<dbReference type="InterPro" id="IPR023210">
    <property type="entry name" value="NADP_OxRdtase_dom"/>
</dbReference>
<sequence length="343" mass="38324">MPTMPFDATHIRRGLTIAALVWAWILPADANALRVPTGARTTDWYEHPEIPRQPIGVDVHGLPVHIPLVGAGTWQYNDTVAFQSLCKAFGEGITLVDTALGYGNQKGVGRAIRDCYVGRRSDLFVLTKIPGGLSYEETLGAHHQNMFELNLGYVDHLMVHFPSDWQQTKTGRAQRQTQWRAMEEIYYSGKARFIGVSHYCSQHLQDVLEIATVRPSLNQIEYHVGSGDVDAVLETCRTENITCMSFSPLCGPCQYEPSDSLISGDLVTEIAARYQHGSNETRPVTGAQVALRFIVQQALEERPLYIGPVVPKSNNADHIRSNRDIFDFVLSDVDMERLRNATK</sequence>
<reference evidence="9" key="2">
    <citation type="submission" date="2008-08" db="EMBL/GenBank/DDBJ databases">
        <authorList>
            <consortium name="Diatom Consortium"/>
            <person name="Grigoriev I."/>
            <person name="Grimwood J."/>
            <person name="Kuo A."/>
            <person name="Otillar R.P."/>
            <person name="Salamov A."/>
            <person name="Detter J.C."/>
            <person name="Lindquist E."/>
            <person name="Shapiro H."/>
            <person name="Lucas S."/>
            <person name="Glavina del Rio T."/>
            <person name="Pitluck S."/>
            <person name="Rokhsar D."/>
            <person name="Bowler C."/>
        </authorList>
    </citation>
    <scope>GENOME REANNOTATION</scope>
    <source>
        <strain evidence="9">CCAP 1055/1</strain>
    </source>
</reference>
<feature type="site" description="Lowers pKa of active site Tyr" evidence="6">
    <location>
        <position position="128"/>
    </location>
</feature>
<feature type="binding site" evidence="5">
    <location>
        <position position="160"/>
    </location>
    <ligand>
        <name>substrate</name>
    </ligand>
</feature>
<dbReference type="EMBL" id="CM000628">
    <property type="protein sequence ID" value="EEC43661.1"/>
    <property type="molecule type" value="Genomic_DNA"/>
</dbReference>
<evidence type="ECO:0000256" key="2">
    <source>
        <dbReference type="ARBA" id="ARBA00022857"/>
    </source>
</evidence>
<accession>B7GCQ9</accession>
<dbReference type="PRINTS" id="PR00069">
    <property type="entry name" value="ALDKETRDTASE"/>
</dbReference>
<protein>
    <recommendedName>
        <fullName evidence="7">NADP-dependent oxidoreductase domain-containing protein</fullName>
    </recommendedName>
</protein>
<organism evidence="8 9">
    <name type="scientific">Phaeodactylum tricornutum (strain CCAP 1055/1)</name>
    <dbReference type="NCBI Taxonomy" id="556484"/>
    <lineage>
        <taxon>Eukaryota</taxon>
        <taxon>Sar</taxon>
        <taxon>Stramenopiles</taxon>
        <taxon>Ochrophyta</taxon>
        <taxon>Bacillariophyta</taxon>
        <taxon>Bacillariophyceae</taxon>
        <taxon>Bacillariophycidae</taxon>
        <taxon>Naviculales</taxon>
        <taxon>Phaeodactylaceae</taxon>
        <taxon>Phaeodactylum</taxon>
    </lineage>
</organism>
<dbReference type="InterPro" id="IPR020471">
    <property type="entry name" value="AKR"/>
</dbReference>
<keyword evidence="2" id="KW-0521">NADP</keyword>
<dbReference type="SUPFAM" id="SSF51430">
    <property type="entry name" value="NAD(P)-linked oxidoreductase"/>
    <property type="match status" value="1"/>
</dbReference>
<dbReference type="InParanoid" id="B7GCQ9"/>
<evidence type="ECO:0000256" key="4">
    <source>
        <dbReference type="PIRSR" id="PIRSR000097-1"/>
    </source>
</evidence>
<proteinExistence type="inferred from homology"/>
<evidence type="ECO:0000259" key="7">
    <source>
        <dbReference type="Pfam" id="PF00248"/>
    </source>
</evidence>
<evidence type="ECO:0000313" key="8">
    <source>
        <dbReference type="EMBL" id="EEC43661.1"/>
    </source>
</evidence>
<dbReference type="HOGENOM" id="CLU_023205_0_1_1"/>
<evidence type="ECO:0000313" key="9">
    <source>
        <dbReference type="Proteomes" id="UP000000759"/>
    </source>
</evidence>
<dbReference type="InterPro" id="IPR036812">
    <property type="entry name" value="NAD(P)_OxRdtase_dom_sf"/>
</dbReference>
<name>B7GCQ9_PHATC</name>
<dbReference type="PANTHER" id="PTHR43827:SF3">
    <property type="entry name" value="NADP-DEPENDENT OXIDOREDUCTASE DOMAIN-CONTAINING PROTEIN"/>
    <property type="match status" value="1"/>
</dbReference>
<dbReference type="GO" id="GO:0016616">
    <property type="term" value="F:oxidoreductase activity, acting on the CH-OH group of donors, NAD or NADP as acceptor"/>
    <property type="evidence" value="ECO:0007669"/>
    <property type="project" value="UniProtKB-ARBA"/>
</dbReference>
<comment type="similarity">
    <text evidence="1">Belongs to the aldo/keto reductase family.</text>
</comment>
<dbReference type="eggNOG" id="KOG1577">
    <property type="taxonomic scope" value="Eukaryota"/>
</dbReference>
<evidence type="ECO:0000256" key="1">
    <source>
        <dbReference type="ARBA" id="ARBA00007905"/>
    </source>
</evidence>
<dbReference type="OrthoDB" id="416253at2759"/>
<dbReference type="RefSeq" id="XP_002184925.1">
    <property type="nucleotide sequence ID" value="XM_002184889.1"/>
</dbReference>
<dbReference type="AlphaFoldDB" id="B7GCQ9"/>
<dbReference type="PIRSF" id="PIRSF000097">
    <property type="entry name" value="AKR"/>
    <property type="match status" value="1"/>
</dbReference>
<evidence type="ECO:0000256" key="6">
    <source>
        <dbReference type="PIRSR" id="PIRSR000097-3"/>
    </source>
</evidence>
<feature type="domain" description="NADP-dependent oxidoreductase" evidence="7">
    <location>
        <begin position="71"/>
        <end position="340"/>
    </location>
</feature>
<dbReference type="CDD" id="cd19071">
    <property type="entry name" value="AKR_AKR1-5-like"/>
    <property type="match status" value="1"/>
</dbReference>
<dbReference type="PaxDb" id="2850-Phatr30823"/>
<dbReference type="Proteomes" id="UP000000759">
    <property type="component" value="Chromosome 26"/>
</dbReference>
<gene>
    <name evidence="8" type="ORF">PHATRDRAFT_30823</name>
</gene>
<dbReference type="STRING" id="556484.B7GCQ9"/>
<feature type="non-terminal residue" evidence="8">
    <location>
        <position position="343"/>
    </location>
</feature>
<feature type="active site" description="Proton donor" evidence="4">
    <location>
        <position position="102"/>
    </location>
</feature>
<evidence type="ECO:0000256" key="5">
    <source>
        <dbReference type="PIRSR" id="PIRSR000097-2"/>
    </source>
</evidence>
<keyword evidence="3" id="KW-0560">Oxidoreductase</keyword>
<dbReference type="Gene3D" id="3.20.20.100">
    <property type="entry name" value="NADP-dependent oxidoreductase domain"/>
    <property type="match status" value="1"/>
</dbReference>
<dbReference type="Pfam" id="PF00248">
    <property type="entry name" value="Aldo_ket_red"/>
    <property type="match status" value="1"/>
</dbReference>
<evidence type="ECO:0000256" key="3">
    <source>
        <dbReference type="ARBA" id="ARBA00023002"/>
    </source>
</evidence>